<dbReference type="PANTHER" id="PTHR24068">
    <property type="entry name" value="UBIQUITIN-CONJUGATING ENZYME E2"/>
    <property type="match status" value="1"/>
</dbReference>
<feature type="region of interest" description="Disordered" evidence="1">
    <location>
        <begin position="8"/>
        <end position="41"/>
    </location>
</feature>
<dbReference type="InterPro" id="IPR016135">
    <property type="entry name" value="UBQ-conjugating_enzyme/RWD"/>
</dbReference>
<dbReference type="Pfam" id="PF00179">
    <property type="entry name" value="UQ_con"/>
    <property type="match status" value="1"/>
</dbReference>
<dbReference type="EMBL" id="SDRB02006739">
    <property type="protein sequence ID" value="THG12196.1"/>
    <property type="molecule type" value="Genomic_DNA"/>
</dbReference>
<dbReference type="Gene3D" id="3.10.110.10">
    <property type="entry name" value="Ubiquitin Conjugating Enzyme"/>
    <property type="match status" value="1"/>
</dbReference>
<evidence type="ECO:0000256" key="1">
    <source>
        <dbReference type="SAM" id="MobiDB-lite"/>
    </source>
</evidence>
<evidence type="ECO:0000313" key="3">
    <source>
        <dbReference type="EMBL" id="THG12196.1"/>
    </source>
</evidence>
<sequence length="306" mass="32538">MAQVVQRASSLAMNSSTGTSAGGGGGGGKGRSWPSTTSVSASGKRIQNDMSNLNLNPPSCCFAGPKGDSLYHWVATLIGPSGTPYEDGIFFLDITFPSEYPFKPPEVQDCWWCSKLVSTTAMLILLATPIVAPSPLSVGGDIYVRQHLPHLQPLLSLYLLPPSLAMGGNSIPPPLTYPTYHAMDKQKQKQTDAKIGLESEVIAAEIVKQTATGNFFICLKNYPIWFCGWYTGFAGSVLCFAVICCAGSVPCSTFSAVICSAAGMQVLLSSGCAGDNPVVPSIARLYLADKAKHDELAAEWTLRFAR</sequence>
<dbReference type="InterPro" id="IPR000608">
    <property type="entry name" value="UBC"/>
</dbReference>
<feature type="compositionally biased region" description="Gly residues" evidence="1">
    <location>
        <begin position="20"/>
        <end position="30"/>
    </location>
</feature>
<comment type="caution">
    <text evidence="3">The sequence shown here is derived from an EMBL/GenBank/DDBJ whole genome shotgun (WGS) entry which is preliminary data.</text>
</comment>
<reference evidence="3 4" key="1">
    <citation type="journal article" date="2018" name="Proc. Natl. Acad. Sci. U.S.A.">
        <title>Draft genome sequence of Camellia sinensis var. sinensis provides insights into the evolution of the tea genome and tea quality.</title>
        <authorList>
            <person name="Wei C."/>
            <person name="Yang H."/>
            <person name="Wang S."/>
            <person name="Zhao J."/>
            <person name="Liu C."/>
            <person name="Gao L."/>
            <person name="Xia E."/>
            <person name="Lu Y."/>
            <person name="Tai Y."/>
            <person name="She G."/>
            <person name="Sun J."/>
            <person name="Cao H."/>
            <person name="Tong W."/>
            <person name="Gao Q."/>
            <person name="Li Y."/>
            <person name="Deng W."/>
            <person name="Jiang X."/>
            <person name="Wang W."/>
            <person name="Chen Q."/>
            <person name="Zhang S."/>
            <person name="Li H."/>
            <person name="Wu J."/>
            <person name="Wang P."/>
            <person name="Li P."/>
            <person name="Shi C."/>
            <person name="Zheng F."/>
            <person name="Jian J."/>
            <person name="Huang B."/>
            <person name="Shan D."/>
            <person name="Shi M."/>
            <person name="Fang C."/>
            <person name="Yue Y."/>
            <person name="Li F."/>
            <person name="Li D."/>
            <person name="Wei S."/>
            <person name="Han B."/>
            <person name="Jiang C."/>
            <person name="Yin Y."/>
            <person name="Xia T."/>
            <person name="Zhang Z."/>
            <person name="Bennetzen J.L."/>
            <person name="Zhao S."/>
            <person name="Wan X."/>
        </authorList>
    </citation>
    <scope>NUCLEOTIDE SEQUENCE [LARGE SCALE GENOMIC DNA]</scope>
    <source>
        <strain evidence="4">cv. Shuchazao</strain>
        <tissue evidence="3">Leaf</tissue>
    </source>
</reference>
<keyword evidence="4" id="KW-1185">Reference proteome</keyword>
<protein>
    <recommendedName>
        <fullName evidence="2">UBC core domain-containing protein</fullName>
    </recommendedName>
</protein>
<gene>
    <name evidence="3" type="ORF">TEA_010893</name>
</gene>
<evidence type="ECO:0000259" key="2">
    <source>
        <dbReference type="PROSITE" id="PS50127"/>
    </source>
</evidence>
<proteinExistence type="predicted"/>
<dbReference type="SUPFAM" id="SSF54495">
    <property type="entry name" value="UBC-like"/>
    <property type="match status" value="1"/>
</dbReference>
<feature type="domain" description="UBC core" evidence="2">
    <location>
        <begin position="41"/>
        <end position="212"/>
    </location>
</feature>
<dbReference type="SMART" id="SM00212">
    <property type="entry name" value="UBCc"/>
    <property type="match status" value="1"/>
</dbReference>
<evidence type="ECO:0000313" key="4">
    <source>
        <dbReference type="Proteomes" id="UP000306102"/>
    </source>
</evidence>
<dbReference type="PROSITE" id="PS50127">
    <property type="entry name" value="UBC_2"/>
    <property type="match status" value="1"/>
</dbReference>
<organism evidence="3 4">
    <name type="scientific">Camellia sinensis var. sinensis</name>
    <name type="common">China tea</name>
    <dbReference type="NCBI Taxonomy" id="542762"/>
    <lineage>
        <taxon>Eukaryota</taxon>
        <taxon>Viridiplantae</taxon>
        <taxon>Streptophyta</taxon>
        <taxon>Embryophyta</taxon>
        <taxon>Tracheophyta</taxon>
        <taxon>Spermatophyta</taxon>
        <taxon>Magnoliopsida</taxon>
        <taxon>eudicotyledons</taxon>
        <taxon>Gunneridae</taxon>
        <taxon>Pentapetalae</taxon>
        <taxon>asterids</taxon>
        <taxon>Ericales</taxon>
        <taxon>Theaceae</taxon>
        <taxon>Camellia</taxon>
    </lineage>
</organism>
<name>A0A4S4E9N5_CAMSN</name>
<dbReference type="STRING" id="542762.A0A4S4E9N5"/>
<accession>A0A4S4E9N5</accession>
<dbReference type="Proteomes" id="UP000306102">
    <property type="component" value="Unassembled WGS sequence"/>
</dbReference>
<dbReference type="AlphaFoldDB" id="A0A4S4E9N5"/>